<dbReference type="GO" id="GO:0016853">
    <property type="term" value="F:isomerase activity"/>
    <property type="evidence" value="ECO:0007669"/>
    <property type="project" value="UniProtKB-KW"/>
</dbReference>
<comment type="similarity">
    <text evidence="1">Belongs to the thioredoxin family. DsbA subfamily.</text>
</comment>
<dbReference type="OrthoDB" id="15256at2157"/>
<evidence type="ECO:0000256" key="2">
    <source>
        <dbReference type="ARBA" id="ARBA00007787"/>
    </source>
</evidence>
<evidence type="ECO:0000256" key="1">
    <source>
        <dbReference type="ARBA" id="ARBA00005791"/>
    </source>
</evidence>
<keyword evidence="8" id="KW-0413">Isomerase</keyword>
<organism evidence="8 9">
    <name type="scientific">Candidatus Nitrosocosmicus arcticus</name>
    <dbReference type="NCBI Taxonomy" id="2035267"/>
    <lineage>
        <taxon>Archaea</taxon>
        <taxon>Nitrososphaerota</taxon>
        <taxon>Nitrososphaeria</taxon>
        <taxon>Nitrososphaerales</taxon>
        <taxon>Nitrososphaeraceae</taxon>
        <taxon>Candidatus Nitrosocosmicus</taxon>
    </lineage>
</organism>
<evidence type="ECO:0000256" key="6">
    <source>
        <dbReference type="ARBA" id="ARBA00023284"/>
    </source>
</evidence>
<dbReference type="EMBL" id="VOAH01000004">
    <property type="protein sequence ID" value="TVP41242.1"/>
    <property type="molecule type" value="Genomic_DNA"/>
</dbReference>
<dbReference type="Pfam" id="PF13462">
    <property type="entry name" value="Thioredoxin_4"/>
    <property type="match status" value="1"/>
</dbReference>
<dbReference type="PANTHER" id="PTHR13887:SF14">
    <property type="entry name" value="DISULFIDE BOND FORMATION PROTEIN D"/>
    <property type="match status" value="1"/>
</dbReference>
<dbReference type="PANTHER" id="PTHR13887">
    <property type="entry name" value="GLUTATHIONE S-TRANSFERASE KAPPA"/>
    <property type="match status" value="1"/>
</dbReference>
<dbReference type="AlphaFoldDB" id="A0A557SXB7"/>
<dbReference type="Gene3D" id="3.40.30.10">
    <property type="entry name" value="Glutaredoxin"/>
    <property type="match status" value="1"/>
</dbReference>
<proteinExistence type="inferred from homology"/>
<sequence length="251" mass="27767">MKHRNRKTRGNKTNYRKVVIMAVLFGALLIGGSITAFSNFGGQNNSSSSDPADIQQLISNLTTPVIPGAKAIGEDNAPINIIEFGDYQCPFCARFNQETKDELVSKYVDTGIVRFGFKDLVINDLPKDKLSTLGAEASYCAAEQDKYWDYHDEVYRNSRGENTGWISNDSLVGFANNINMTNITQFTDCLDSHKYNQLVVQNDIFAKNLGLGSTPTFLVLKENSTKIAAVEGAQPINVFDDVIAQYLNNTL</sequence>
<gene>
    <name evidence="8" type="ORF">NARC_40205</name>
</gene>
<evidence type="ECO:0000256" key="3">
    <source>
        <dbReference type="ARBA" id="ARBA00022729"/>
    </source>
</evidence>
<evidence type="ECO:0000256" key="5">
    <source>
        <dbReference type="ARBA" id="ARBA00023157"/>
    </source>
</evidence>
<accession>A0A557SXB7</accession>
<keyword evidence="4" id="KW-0560">Oxidoreductase</keyword>
<dbReference type="SUPFAM" id="SSF52833">
    <property type="entry name" value="Thioredoxin-like"/>
    <property type="match status" value="1"/>
</dbReference>
<keyword evidence="5" id="KW-1015">Disulfide bond</keyword>
<name>A0A557SXB7_9ARCH</name>
<feature type="domain" description="Thioredoxin-like fold" evidence="7">
    <location>
        <begin position="71"/>
        <end position="222"/>
    </location>
</feature>
<reference evidence="8 9" key="1">
    <citation type="journal article" date="2019" name="Front. Microbiol.">
        <title>Ammonia Oxidation by the Arctic Terrestrial Thaumarchaeote Candidatus Nitrosocosmicus arcticus Is Stimulated by Increasing Temperatures.</title>
        <authorList>
            <person name="Alves R.J.E."/>
            <person name="Kerou M."/>
            <person name="Zappe A."/>
            <person name="Bittner R."/>
            <person name="Abby S.S."/>
            <person name="Schmidt H.A."/>
            <person name="Pfeifer K."/>
            <person name="Schleper C."/>
        </authorList>
    </citation>
    <scope>NUCLEOTIDE SEQUENCE [LARGE SCALE GENOMIC DNA]</scope>
    <source>
        <strain evidence="8 9">Kfb</strain>
    </source>
</reference>
<dbReference type="GO" id="GO:0016491">
    <property type="term" value="F:oxidoreductase activity"/>
    <property type="evidence" value="ECO:0007669"/>
    <property type="project" value="UniProtKB-KW"/>
</dbReference>
<protein>
    <submittedName>
        <fullName evidence="8">DSBA-like thioredoxin domain protein/Protein-disulfide isomerase</fullName>
    </submittedName>
</protein>
<keyword evidence="6" id="KW-0676">Redox-active center</keyword>
<dbReference type="InterPro" id="IPR036249">
    <property type="entry name" value="Thioredoxin-like_sf"/>
</dbReference>
<evidence type="ECO:0000313" key="9">
    <source>
        <dbReference type="Proteomes" id="UP000315289"/>
    </source>
</evidence>
<keyword evidence="3" id="KW-0732">Signal</keyword>
<dbReference type="InterPro" id="IPR012336">
    <property type="entry name" value="Thioredoxin-like_fold"/>
</dbReference>
<evidence type="ECO:0000259" key="7">
    <source>
        <dbReference type="Pfam" id="PF13462"/>
    </source>
</evidence>
<comment type="caution">
    <text evidence="8">The sequence shown here is derived from an EMBL/GenBank/DDBJ whole genome shotgun (WGS) entry which is preliminary data.</text>
</comment>
<comment type="similarity">
    <text evidence="2">Belongs to the glutaredoxin family.</text>
</comment>
<evidence type="ECO:0000313" key="8">
    <source>
        <dbReference type="EMBL" id="TVP41242.1"/>
    </source>
</evidence>
<evidence type="ECO:0000256" key="4">
    <source>
        <dbReference type="ARBA" id="ARBA00023002"/>
    </source>
</evidence>
<keyword evidence="9" id="KW-1185">Reference proteome</keyword>
<dbReference type="Proteomes" id="UP000315289">
    <property type="component" value="Unassembled WGS sequence"/>
</dbReference>